<dbReference type="AlphaFoldDB" id="A0A0F9PJP1"/>
<dbReference type="PROSITE" id="PS51257">
    <property type="entry name" value="PROKAR_LIPOPROTEIN"/>
    <property type="match status" value="1"/>
</dbReference>
<gene>
    <name evidence="1" type="ORF">LCGC14_1207690</name>
</gene>
<proteinExistence type="predicted"/>
<sequence>MKLQYKSPMYDWITATIAVVALLAVMAMALVGCATVGIGSYPADQAVLEAAAGVMALKYLDIRKDGSLSKVDIANALLKVGDEAVQSQGYVSFTSLIQSRINAVTGGRMNPQVLTIYMLTIAVLESRADETAFGHILMPAEIRV</sequence>
<name>A0A0F9PJP1_9ZZZZ</name>
<comment type="caution">
    <text evidence="1">The sequence shown here is derived from an EMBL/GenBank/DDBJ whole genome shotgun (WGS) entry which is preliminary data.</text>
</comment>
<protein>
    <submittedName>
        <fullName evidence="1">Uncharacterized protein</fullName>
    </submittedName>
</protein>
<evidence type="ECO:0000313" key="1">
    <source>
        <dbReference type="EMBL" id="KKM93507.1"/>
    </source>
</evidence>
<dbReference type="EMBL" id="LAZR01006257">
    <property type="protein sequence ID" value="KKM93507.1"/>
    <property type="molecule type" value="Genomic_DNA"/>
</dbReference>
<accession>A0A0F9PJP1</accession>
<organism evidence="1">
    <name type="scientific">marine sediment metagenome</name>
    <dbReference type="NCBI Taxonomy" id="412755"/>
    <lineage>
        <taxon>unclassified sequences</taxon>
        <taxon>metagenomes</taxon>
        <taxon>ecological metagenomes</taxon>
    </lineage>
</organism>
<reference evidence="1" key="1">
    <citation type="journal article" date="2015" name="Nature">
        <title>Complex archaea that bridge the gap between prokaryotes and eukaryotes.</title>
        <authorList>
            <person name="Spang A."/>
            <person name="Saw J.H."/>
            <person name="Jorgensen S.L."/>
            <person name="Zaremba-Niedzwiedzka K."/>
            <person name="Martijn J."/>
            <person name="Lind A.E."/>
            <person name="van Eijk R."/>
            <person name="Schleper C."/>
            <person name="Guy L."/>
            <person name="Ettema T.J."/>
        </authorList>
    </citation>
    <scope>NUCLEOTIDE SEQUENCE</scope>
</reference>